<name>A0A172RXW9_9ACTN</name>
<evidence type="ECO:0000259" key="7">
    <source>
        <dbReference type="Pfam" id="PF00766"/>
    </source>
</evidence>
<comment type="subunit">
    <text evidence="2">Heterodimer of an alpha and a beta subunit.</text>
</comment>
<dbReference type="PANTHER" id="PTHR43153">
    <property type="entry name" value="ELECTRON TRANSFER FLAVOPROTEIN ALPHA"/>
    <property type="match status" value="1"/>
</dbReference>
<dbReference type="OrthoDB" id="9770286at2"/>
<dbReference type="FunFam" id="3.40.50.1220:FF:000004">
    <property type="entry name" value="Electron transfer flavoprotein"/>
    <property type="match status" value="1"/>
</dbReference>
<evidence type="ECO:0000256" key="1">
    <source>
        <dbReference type="ARBA" id="ARBA00005817"/>
    </source>
</evidence>
<dbReference type="Pfam" id="PF01012">
    <property type="entry name" value="ETF"/>
    <property type="match status" value="1"/>
</dbReference>
<gene>
    <name evidence="9" type="ORF">SAMN02910314_01840</name>
</gene>
<dbReference type="GO" id="GO:0050660">
    <property type="term" value="F:flavin adenine dinucleotide binding"/>
    <property type="evidence" value="ECO:0007669"/>
    <property type="project" value="InterPro"/>
</dbReference>
<reference evidence="10" key="1">
    <citation type="submission" date="2016-10" db="EMBL/GenBank/DDBJ databases">
        <authorList>
            <person name="Varghese N."/>
        </authorList>
    </citation>
    <scope>NUCLEOTIDE SEQUENCE [LARGE SCALE GENOMIC DNA]</scope>
    <source>
        <strain evidence="10">DSM 21843</strain>
    </source>
</reference>
<dbReference type="GO" id="GO:0033539">
    <property type="term" value="P:fatty acid beta-oxidation using acyl-CoA dehydrogenase"/>
    <property type="evidence" value="ECO:0007669"/>
    <property type="project" value="TreeGrafter"/>
</dbReference>
<dbReference type="InterPro" id="IPR014731">
    <property type="entry name" value="ETF_asu_C"/>
</dbReference>
<dbReference type="GO" id="GO:0009055">
    <property type="term" value="F:electron transfer activity"/>
    <property type="evidence" value="ECO:0007669"/>
    <property type="project" value="InterPro"/>
</dbReference>
<dbReference type="STRING" id="79604.AAY81_04615"/>
<dbReference type="KEGG" id="ddt:AAY81_04615"/>
<dbReference type="InterPro" id="IPR014729">
    <property type="entry name" value="Rossmann-like_a/b/a_fold"/>
</dbReference>
<proteinExistence type="inferred from homology"/>
<comment type="similarity">
    <text evidence="1">Belongs to the ETF alpha-subunit/FixB family.</text>
</comment>
<dbReference type="InterPro" id="IPR001308">
    <property type="entry name" value="ETF_a/FixB"/>
</dbReference>
<organism evidence="9 10">
    <name type="scientific">Denitrobacterium detoxificans</name>
    <dbReference type="NCBI Taxonomy" id="79604"/>
    <lineage>
        <taxon>Bacteria</taxon>
        <taxon>Bacillati</taxon>
        <taxon>Actinomycetota</taxon>
        <taxon>Coriobacteriia</taxon>
        <taxon>Eggerthellales</taxon>
        <taxon>Eggerthellaceae</taxon>
        <taxon>Denitrobacterium</taxon>
    </lineage>
</organism>
<dbReference type="SUPFAM" id="SSF52402">
    <property type="entry name" value="Adenine nucleotide alpha hydrolases-like"/>
    <property type="match status" value="1"/>
</dbReference>
<keyword evidence="4" id="KW-0285">Flavoprotein</keyword>
<accession>A0A172RXW9</accession>
<feature type="binding site" evidence="6">
    <location>
        <begin position="213"/>
        <end position="214"/>
    </location>
    <ligand>
        <name>FAD</name>
        <dbReference type="ChEBI" id="CHEBI:57692"/>
    </ligand>
</feature>
<evidence type="ECO:0000313" key="9">
    <source>
        <dbReference type="EMBL" id="SEO99141.1"/>
    </source>
</evidence>
<comment type="function">
    <text evidence="5">The electron transfer flavoprotein serves as a specific electron acceptor for other dehydrogenases. It transfers the electrons to the main respiratory chain via ETF-ubiquinone oxidoreductase (ETF dehydrogenase).</text>
</comment>
<dbReference type="Gene3D" id="3.40.50.1220">
    <property type="entry name" value="TPP-binding domain"/>
    <property type="match status" value="1"/>
</dbReference>
<keyword evidence="3" id="KW-0813">Transport</keyword>
<evidence type="ECO:0000256" key="5">
    <source>
        <dbReference type="ARBA" id="ARBA00025649"/>
    </source>
</evidence>
<evidence type="ECO:0000256" key="3">
    <source>
        <dbReference type="ARBA" id="ARBA00022448"/>
    </source>
</evidence>
<keyword evidence="6" id="KW-0274">FAD</keyword>
<feature type="binding site" evidence="6">
    <location>
        <begin position="245"/>
        <end position="252"/>
    </location>
    <ligand>
        <name>FAD</name>
        <dbReference type="ChEBI" id="CHEBI:57692"/>
    </ligand>
</feature>
<feature type="binding site" evidence="6">
    <location>
        <position position="188"/>
    </location>
    <ligand>
        <name>FAD</name>
        <dbReference type="ChEBI" id="CHEBI:57692"/>
    </ligand>
</feature>
<dbReference type="PIRSF" id="PIRSF000089">
    <property type="entry name" value="Electra_flavoP_a"/>
    <property type="match status" value="1"/>
</dbReference>
<dbReference type="Gene3D" id="3.40.50.620">
    <property type="entry name" value="HUPs"/>
    <property type="match status" value="1"/>
</dbReference>
<evidence type="ECO:0000259" key="8">
    <source>
        <dbReference type="Pfam" id="PF01012"/>
    </source>
</evidence>
<evidence type="ECO:0000313" key="10">
    <source>
        <dbReference type="Proteomes" id="UP000182975"/>
    </source>
</evidence>
<sequence>MAKAFVIAETENGARELCAGARSIADGVVLCIAGAPAVTGVADSCVHIDVPAGNVVDDAYASVIKAFDASGADVVLAEQTLHALSLVGRLAAAKGAAAIAGVTELDGDVASSMYFGGTGVRTAKPATDVKIYTVVAGTFDAAAATGTDAVEEVAFEAPAAAVVKTGSEALPPASVDLAGADAVVACGRGFQAEEDLQFARDLAAKIGAEVGCSRPLSEGVTWFPREAYVGVSGQMISPKIYFAIGVSGQMQHMVGCAGAGTVVAINKDKNAPVFKQCDYGFVGDLKMVLPELTAAL</sequence>
<feature type="domain" description="Electron transfer flavoprotein alpha/beta-subunit N-terminal" evidence="8">
    <location>
        <begin position="14"/>
        <end position="156"/>
    </location>
</feature>
<protein>
    <submittedName>
        <fullName evidence="9">Electron transfer flavoprotein alpha subunit apoprotein</fullName>
    </submittedName>
</protein>
<evidence type="ECO:0000256" key="2">
    <source>
        <dbReference type="ARBA" id="ARBA00011355"/>
    </source>
</evidence>
<dbReference type="PANTHER" id="PTHR43153:SF1">
    <property type="entry name" value="ELECTRON TRANSFER FLAVOPROTEIN SUBUNIT ALPHA, MITOCHONDRIAL"/>
    <property type="match status" value="1"/>
</dbReference>
<dbReference type="EMBL" id="FOEC01000016">
    <property type="protein sequence ID" value="SEO99141.1"/>
    <property type="molecule type" value="Genomic_DNA"/>
</dbReference>
<feature type="binding site" evidence="6">
    <location>
        <position position="266"/>
    </location>
    <ligand>
        <name>FAD</name>
        <dbReference type="ChEBI" id="CHEBI:57692"/>
    </ligand>
</feature>
<feature type="domain" description="Electron transfer flavoprotein alpha subunit C-terminal" evidence="7">
    <location>
        <begin position="176"/>
        <end position="256"/>
    </location>
</feature>
<dbReference type="Proteomes" id="UP000182975">
    <property type="component" value="Unassembled WGS sequence"/>
</dbReference>
<keyword evidence="10" id="KW-1185">Reference proteome</keyword>
<dbReference type="InterPro" id="IPR029035">
    <property type="entry name" value="DHS-like_NAD/FAD-binding_dom"/>
</dbReference>
<dbReference type="InterPro" id="IPR014730">
    <property type="entry name" value="ETF_a/b_N"/>
</dbReference>
<evidence type="ECO:0000256" key="6">
    <source>
        <dbReference type="PIRSR" id="PIRSR000089-1"/>
    </source>
</evidence>
<dbReference type="PATRIC" id="fig|79604.3.peg.940"/>
<dbReference type="Pfam" id="PF00766">
    <property type="entry name" value="ETF_alpha"/>
    <property type="match status" value="1"/>
</dbReference>
<evidence type="ECO:0000256" key="4">
    <source>
        <dbReference type="ARBA" id="ARBA00022630"/>
    </source>
</evidence>
<dbReference type="AlphaFoldDB" id="A0A172RXW9"/>
<dbReference type="RefSeq" id="WP_066661948.1">
    <property type="nucleotide sequence ID" value="NZ_CP011402.1"/>
</dbReference>
<comment type="cofactor">
    <cofactor evidence="6">
        <name>FAD</name>
        <dbReference type="ChEBI" id="CHEBI:57692"/>
    </cofactor>
    <text evidence="6">Binds 1 FAD per dimer.</text>
</comment>
<dbReference type="SUPFAM" id="SSF52467">
    <property type="entry name" value="DHS-like NAD/FAD-binding domain"/>
    <property type="match status" value="1"/>
</dbReference>